<dbReference type="Proteomes" id="UP000004508">
    <property type="component" value="Unassembled WGS sequence"/>
</dbReference>
<evidence type="ECO:0000313" key="2">
    <source>
        <dbReference type="EMBL" id="EFH88176.1"/>
    </source>
</evidence>
<reference evidence="2 3" key="1">
    <citation type="journal article" date="2011" name="Stand. Genomic Sci.">
        <title>Non-contiguous finished genome sequence and contextual data of the filamentous soil bacterium Ktedonobacter racemifer type strain (SOSP1-21).</title>
        <authorList>
            <person name="Chang Y.J."/>
            <person name="Land M."/>
            <person name="Hauser L."/>
            <person name="Chertkov O."/>
            <person name="Del Rio T.G."/>
            <person name="Nolan M."/>
            <person name="Copeland A."/>
            <person name="Tice H."/>
            <person name="Cheng J.F."/>
            <person name="Lucas S."/>
            <person name="Han C."/>
            <person name="Goodwin L."/>
            <person name="Pitluck S."/>
            <person name="Ivanova N."/>
            <person name="Ovchinikova G."/>
            <person name="Pati A."/>
            <person name="Chen A."/>
            <person name="Palaniappan K."/>
            <person name="Mavromatis K."/>
            <person name="Liolios K."/>
            <person name="Brettin T."/>
            <person name="Fiebig A."/>
            <person name="Rohde M."/>
            <person name="Abt B."/>
            <person name="Goker M."/>
            <person name="Detter J.C."/>
            <person name="Woyke T."/>
            <person name="Bristow J."/>
            <person name="Eisen J.A."/>
            <person name="Markowitz V."/>
            <person name="Hugenholtz P."/>
            <person name="Kyrpides N.C."/>
            <person name="Klenk H.P."/>
            <person name="Lapidus A."/>
        </authorList>
    </citation>
    <scope>NUCLEOTIDE SEQUENCE [LARGE SCALE GENOMIC DNA]</scope>
    <source>
        <strain evidence="3">DSM 44963</strain>
    </source>
</reference>
<comment type="caution">
    <text evidence="2">The sequence shown here is derived from an EMBL/GenBank/DDBJ whole genome shotgun (WGS) entry which is preliminary data.</text>
</comment>
<sequence>MSTYRYHYPVRLSKEQRRWLETMVHTSRTSTKQYLVARVLLMSDQSQGQPEATDGQIAEALSISRRTVIRIKQRFVQGNLQVALTGSFPRERPERRCLDGKGEAHLIHLACSQAPDGRQRWTLELLANQMVRLEYVEHISPETVRKTLKKNELKPWLKKSWCFPKEADGNFVYHMEDVLDVYCQPYDPAVPRICMDEMGKNLVKDKYPPEPAKPGQVTREDYTYEKEGRANLFIAYEPLAGKRCLKVTEHRTKQDWALFMREVLEEQYPEASKVVVVLDNLNTHTHASFYEVFPPAQAKALIDRLEIHYTPKHASWLNIAEIELSVLARQGLAHNIATIEELCRQVETWQAHRNQRVGTVNWQFRTADARIKLKRLYPVQQPDGL</sequence>
<organism evidence="2 3">
    <name type="scientific">Ktedonobacter racemifer DSM 44963</name>
    <dbReference type="NCBI Taxonomy" id="485913"/>
    <lineage>
        <taxon>Bacteria</taxon>
        <taxon>Bacillati</taxon>
        <taxon>Chloroflexota</taxon>
        <taxon>Ktedonobacteria</taxon>
        <taxon>Ktedonobacterales</taxon>
        <taxon>Ktedonobacteraceae</taxon>
        <taxon>Ktedonobacter</taxon>
    </lineage>
</organism>
<protein>
    <recommendedName>
        <fullName evidence="1">Tc1-like transposase DDE domain-containing protein</fullName>
    </recommendedName>
</protein>
<dbReference type="InterPro" id="IPR009057">
    <property type="entry name" value="Homeodomain-like_sf"/>
</dbReference>
<dbReference type="Pfam" id="PF13358">
    <property type="entry name" value="DDE_3"/>
    <property type="match status" value="1"/>
</dbReference>
<dbReference type="SUPFAM" id="SSF46689">
    <property type="entry name" value="Homeodomain-like"/>
    <property type="match status" value="1"/>
</dbReference>
<keyword evidence="3" id="KW-1185">Reference proteome</keyword>
<dbReference type="NCBIfam" id="NF033545">
    <property type="entry name" value="transpos_IS630"/>
    <property type="match status" value="1"/>
</dbReference>
<accession>D6TCR2</accession>
<dbReference type="InterPro" id="IPR038717">
    <property type="entry name" value="Tc1-like_DDE_dom"/>
</dbReference>
<evidence type="ECO:0000313" key="3">
    <source>
        <dbReference type="Proteomes" id="UP000004508"/>
    </source>
</evidence>
<evidence type="ECO:0000259" key="1">
    <source>
        <dbReference type="Pfam" id="PF13358"/>
    </source>
</evidence>
<dbReference type="InterPro" id="IPR047655">
    <property type="entry name" value="Transpos_IS630-like"/>
</dbReference>
<dbReference type="eggNOG" id="COG3335">
    <property type="taxonomic scope" value="Bacteria"/>
</dbReference>
<gene>
    <name evidence="2" type="ORF">Krac_9584</name>
</gene>
<dbReference type="EMBL" id="ADVG01000001">
    <property type="protein sequence ID" value="EFH88176.1"/>
    <property type="molecule type" value="Genomic_DNA"/>
</dbReference>
<proteinExistence type="predicted"/>
<dbReference type="STRING" id="485913.Krac_9584"/>
<dbReference type="AlphaFoldDB" id="D6TCR2"/>
<dbReference type="Pfam" id="PF13565">
    <property type="entry name" value="HTH_32"/>
    <property type="match status" value="1"/>
</dbReference>
<feature type="domain" description="Tc1-like transposase DDE" evidence="1">
    <location>
        <begin position="193"/>
        <end position="342"/>
    </location>
</feature>
<dbReference type="InParanoid" id="D6TCR2"/>
<name>D6TCR2_KTERA</name>